<protein>
    <submittedName>
        <fullName evidence="2">Uncharacterized protein</fullName>
    </submittedName>
</protein>
<evidence type="ECO:0000313" key="3">
    <source>
        <dbReference type="Proteomes" id="UP001372338"/>
    </source>
</evidence>
<feature type="region of interest" description="Disordered" evidence="1">
    <location>
        <begin position="1"/>
        <end position="63"/>
    </location>
</feature>
<accession>A0AAN9E5N9</accession>
<organism evidence="2 3">
    <name type="scientific">Crotalaria pallida</name>
    <name type="common">Smooth rattlebox</name>
    <name type="synonym">Crotalaria striata</name>
    <dbReference type="NCBI Taxonomy" id="3830"/>
    <lineage>
        <taxon>Eukaryota</taxon>
        <taxon>Viridiplantae</taxon>
        <taxon>Streptophyta</taxon>
        <taxon>Embryophyta</taxon>
        <taxon>Tracheophyta</taxon>
        <taxon>Spermatophyta</taxon>
        <taxon>Magnoliopsida</taxon>
        <taxon>eudicotyledons</taxon>
        <taxon>Gunneridae</taxon>
        <taxon>Pentapetalae</taxon>
        <taxon>rosids</taxon>
        <taxon>fabids</taxon>
        <taxon>Fabales</taxon>
        <taxon>Fabaceae</taxon>
        <taxon>Papilionoideae</taxon>
        <taxon>50 kb inversion clade</taxon>
        <taxon>genistoids sensu lato</taxon>
        <taxon>core genistoids</taxon>
        <taxon>Crotalarieae</taxon>
        <taxon>Crotalaria</taxon>
    </lineage>
</organism>
<evidence type="ECO:0000256" key="1">
    <source>
        <dbReference type="SAM" id="MobiDB-lite"/>
    </source>
</evidence>
<gene>
    <name evidence="2" type="ORF">RIF29_41430</name>
</gene>
<feature type="compositionally biased region" description="Basic residues" evidence="1">
    <location>
        <begin position="1"/>
        <end position="11"/>
    </location>
</feature>
<proteinExistence type="predicted"/>
<keyword evidence="3" id="KW-1185">Reference proteome</keyword>
<dbReference type="AlphaFoldDB" id="A0AAN9E5N9"/>
<feature type="compositionally biased region" description="Low complexity" evidence="1">
    <location>
        <begin position="35"/>
        <end position="48"/>
    </location>
</feature>
<evidence type="ECO:0000313" key="2">
    <source>
        <dbReference type="EMBL" id="KAK7246561.1"/>
    </source>
</evidence>
<reference evidence="2 3" key="1">
    <citation type="submission" date="2024-01" db="EMBL/GenBank/DDBJ databases">
        <title>The genomes of 5 underutilized Papilionoideae crops provide insights into root nodulation and disease resistanc.</title>
        <authorList>
            <person name="Yuan L."/>
        </authorList>
    </citation>
    <scope>NUCLEOTIDE SEQUENCE [LARGE SCALE GENOMIC DNA]</scope>
    <source>
        <strain evidence="2">ZHUSHIDOU_FW_LH</strain>
        <tissue evidence="2">Leaf</tissue>
    </source>
</reference>
<comment type="caution">
    <text evidence="2">The sequence shown here is derived from an EMBL/GenBank/DDBJ whole genome shotgun (WGS) entry which is preliminary data.</text>
</comment>
<name>A0AAN9E5N9_CROPI</name>
<dbReference type="EMBL" id="JAYWIO010000008">
    <property type="protein sequence ID" value="KAK7246561.1"/>
    <property type="molecule type" value="Genomic_DNA"/>
</dbReference>
<sequence>MWRGIQKRINKPKTASYNVRYPHPRPARALPSKNTTPTQQQQLPQRTLSYPTHPPPRKPKPYLNLRHYPPSHTHILHDPSPFRFSRTQTTPTPTTTLSYYFIFSLSLSLNNEKSHHHHHHHHHVPSFLTNLTRLFPSLLGRMRFQTSRVDCDEIFTRASCGFSSTSFAFAFVPS</sequence>
<dbReference type="Proteomes" id="UP001372338">
    <property type="component" value="Unassembled WGS sequence"/>
</dbReference>